<evidence type="ECO:0000256" key="6">
    <source>
        <dbReference type="ARBA" id="ARBA00023098"/>
    </source>
</evidence>
<dbReference type="GO" id="GO:0008081">
    <property type="term" value="F:phosphoric diester hydrolase activity"/>
    <property type="evidence" value="ECO:0007669"/>
    <property type="project" value="InterPro"/>
</dbReference>
<evidence type="ECO:0000256" key="4">
    <source>
        <dbReference type="ARBA" id="ARBA00022801"/>
    </source>
</evidence>
<proteinExistence type="inferred from homology"/>
<dbReference type="Pfam" id="PF03009">
    <property type="entry name" value="GDPD"/>
    <property type="match status" value="2"/>
</dbReference>
<keyword evidence="6" id="KW-0443">Lipid metabolism</keyword>
<feature type="transmembrane region" description="Helical" evidence="8">
    <location>
        <begin position="251"/>
        <end position="268"/>
    </location>
</feature>
<dbReference type="AlphaFoldDB" id="A0AAU9IZN7"/>
<keyword evidence="11" id="KW-1185">Reference proteome</keyword>
<keyword evidence="5 8" id="KW-1133">Transmembrane helix</keyword>
<evidence type="ECO:0000256" key="5">
    <source>
        <dbReference type="ARBA" id="ARBA00022989"/>
    </source>
</evidence>
<sequence>MSIFLIAALAYIILAYIALKYPHILHPIKPELKKPSKKFTKWFMVHRGGSAEKPENTLDAHVNSYKKGCDILELDIIPSKDSIPVVAHDNNLMRLAGKNLRITDLNFNELPNYLPSFTPHFLSETSTFSDKTYKFSALEEIFQNCPDVYINIDVKIATPEMIENLKKLIEKYNREELTIIGSSKHKLAESLRKAIPGAYTFMPMRKVLIVYLSYLVGLIGFIKITEDFMDVPIMTPEFINLKKQEMGKFRAFFYTAFVKFFVSISKPLNIHLRKRGIKVLYWTLNTEEEFDYAFSKECDGVITDKPALIPQYYEKHGYLAG</sequence>
<dbReference type="PANTHER" id="PTHR42758:SF2">
    <property type="entry name" value="PHOSPHATIDYLGLYCEROL PHOSPHOLIPASE C"/>
    <property type="match status" value="1"/>
</dbReference>
<dbReference type="EMBL" id="CAJZBQ010000021">
    <property type="protein sequence ID" value="CAG9318930.1"/>
    <property type="molecule type" value="Genomic_DNA"/>
</dbReference>
<comment type="caution">
    <text evidence="10">The sequence shown here is derived from an EMBL/GenBank/DDBJ whole genome shotgun (WGS) entry which is preliminary data.</text>
</comment>
<comment type="subcellular location">
    <subcellularLocation>
        <location evidence="1">Membrane</location>
    </subcellularLocation>
</comment>
<comment type="similarity">
    <text evidence="2">Belongs to the glycerophosphoryl diester phosphodiesterase family.</text>
</comment>
<dbReference type="InterPro" id="IPR052271">
    <property type="entry name" value="GDPD-Related"/>
</dbReference>
<dbReference type="PANTHER" id="PTHR42758">
    <property type="entry name" value="PHOSPHATIDYLGLYCEROL PHOSPHOLIPASE C"/>
    <property type="match status" value="1"/>
</dbReference>
<dbReference type="InterPro" id="IPR017946">
    <property type="entry name" value="PLC-like_Pdiesterase_TIM-brl"/>
</dbReference>
<dbReference type="GO" id="GO:0005737">
    <property type="term" value="C:cytoplasm"/>
    <property type="evidence" value="ECO:0007669"/>
    <property type="project" value="UniProtKB-ARBA"/>
</dbReference>
<keyword evidence="3 8" id="KW-0812">Transmembrane</keyword>
<dbReference type="PROSITE" id="PS51704">
    <property type="entry name" value="GP_PDE"/>
    <property type="match status" value="1"/>
</dbReference>
<reference evidence="10" key="1">
    <citation type="submission" date="2021-09" db="EMBL/GenBank/DDBJ databases">
        <authorList>
            <consortium name="AG Swart"/>
            <person name="Singh M."/>
            <person name="Singh A."/>
            <person name="Seah K."/>
            <person name="Emmerich C."/>
        </authorList>
    </citation>
    <scope>NUCLEOTIDE SEQUENCE</scope>
    <source>
        <strain evidence="10">ATCC30299</strain>
    </source>
</reference>
<dbReference type="PROSITE" id="PS50007">
    <property type="entry name" value="PIPLC_X_DOMAIN"/>
    <property type="match status" value="1"/>
</dbReference>
<keyword evidence="4" id="KW-0378">Hydrolase</keyword>
<dbReference type="Proteomes" id="UP001162131">
    <property type="component" value="Unassembled WGS sequence"/>
</dbReference>
<feature type="domain" description="GP-PDE" evidence="9">
    <location>
        <begin position="41"/>
        <end position="313"/>
    </location>
</feature>
<dbReference type="SUPFAM" id="SSF51695">
    <property type="entry name" value="PLC-like phosphodiesterases"/>
    <property type="match status" value="1"/>
</dbReference>
<evidence type="ECO:0000313" key="11">
    <source>
        <dbReference type="Proteomes" id="UP001162131"/>
    </source>
</evidence>
<dbReference type="InterPro" id="IPR030395">
    <property type="entry name" value="GP_PDE_dom"/>
</dbReference>
<keyword evidence="7 8" id="KW-0472">Membrane</keyword>
<evidence type="ECO:0000259" key="9">
    <source>
        <dbReference type="PROSITE" id="PS51704"/>
    </source>
</evidence>
<dbReference type="GO" id="GO:0046475">
    <property type="term" value="P:glycerophospholipid catabolic process"/>
    <property type="evidence" value="ECO:0007669"/>
    <property type="project" value="TreeGrafter"/>
</dbReference>
<dbReference type="Gene3D" id="3.20.20.190">
    <property type="entry name" value="Phosphatidylinositol (PI) phosphodiesterase"/>
    <property type="match status" value="1"/>
</dbReference>
<protein>
    <recommendedName>
        <fullName evidence="9">GP-PDE domain-containing protein</fullName>
    </recommendedName>
</protein>
<organism evidence="10 11">
    <name type="scientific">Blepharisma stoltei</name>
    <dbReference type="NCBI Taxonomy" id="1481888"/>
    <lineage>
        <taxon>Eukaryota</taxon>
        <taxon>Sar</taxon>
        <taxon>Alveolata</taxon>
        <taxon>Ciliophora</taxon>
        <taxon>Postciliodesmatophora</taxon>
        <taxon>Heterotrichea</taxon>
        <taxon>Heterotrichida</taxon>
        <taxon>Blepharismidae</taxon>
        <taxon>Blepharisma</taxon>
    </lineage>
</organism>
<gene>
    <name evidence="10" type="ORF">BSTOLATCC_MIC22288</name>
</gene>
<feature type="transmembrane region" description="Helical" evidence="8">
    <location>
        <begin position="207"/>
        <end position="224"/>
    </location>
</feature>
<name>A0AAU9IZN7_9CILI</name>
<evidence type="ECO:0000256" key="2">
    <source>
        <dbReference type="ARBA" id="ARBA00007277"/>
    </source>
</evidence>
<evidence type="ECO:0000256" key="8">
    <source>
        <dbReference type="SAM" id="Phobius"/>
    </source>
</evidence>
<evidence type="ECO:0000256" key="1">
    <source>
        <dbReference type="ARBA" id="ARBA00004370"/>
    </source>
</evidence>
<feature type="transmembrane region" description="Helical" evidence="8">
    <location>
        <begin position="6"/>
        <end position="25"/>
    </location>
</feature>
<accession>A0AAU9IZN7</accession>
<evidence type="ECO:0000256" key="3">
    <source>
        <dbReference type="ARBA" id="ARBA00022692"/>
    </source>
</evidence>
<evidence type="ECO:0000256" key="7">
    <source>
        <dbReference type="ARBA" id="ARBA00023136"/>
    </source>
</evidence>
<evidence type="ECO:0000313" key="10">
    <source>
        <dbReference type="EMBL" id="CAG9318930.1"/>
    </source>
</evidence>
<dbReference type="GO" id="GO:0016020">
    <property type="term" value="C:membrane"/>
    <property type="evidence" value="ECO:0007669"/>
    <property type="project" value="UniProtKB-SubCell"/>
</dbReference>